<comment type="caution">
    <text evidence="2">The sequence shown here is derived from an EMBL/GenBank/DDBJ whole genome shotgun (WGS) entry which is preliminary data.</text>
</comment>
<reference evidence="2 3" key="1">
    <citation type="submission" date="2020-04" db="EMBL/GenBank/DDBJ databases">
        <authorList>
            <person name="Laetsch R D."/>
            <person name="Stevens L."/>
            <person name="Kumar S."/>
            <person name="Blaxter L. M."/>
        </authorList>
    </citation>
    <scope>NUCLEOTIDE SEQUENCE [LARGE SCALE GENOMIC DNA]</scope>
</reference>
<dbReference type="Proteomes" id="UP000494206">
    <property type="component" value="Unassembled WGS sequence"/>
</dbReference>
<evidence type="ECO:0000313" key="3">
    <source>
        <dbReference type="Proteomes" id="UP000494206"/>
    </source>
</evidence>
<accession>A0A8S1FEK5</accession>
<evidence type="ECO:0000313" key="2">
    <source>
        <dbReference type="EMBL" id="CAB3411210.1"/>
    </source>
</evidence>
<protein>
    <recommendedName>
        <fullName evidence="1">NTF2-like domain-containing protein</fullName>
    </recommendedName>
</protein>
<gene>
    <name evidence="2" type="ORF">CBOVIS_LOCUS12627</name>
</gene>
<sequence>MIDLKSGYDVEVCNTKMNFMEYMNYLEETRAKYKPLGRTPSWYIASDEGKSLIFAIHMNLSSRLGYNVKDIYHIYATEVTRNNFVISKISQSGGCPQIGTTDPHFIWHNNTVMKSAKTLNIQLLVDRLMARTPYVPDLAYDPVVDTRGQFFAILCSFYSERVNLESYVKHVEIFARRWMPKEDVPFIKTTIIERQDYYVFRLTCPLVLDNTLERVWEFQYNKHGDEDWYVTSIVEQCPKEHFKLRDQASSDHENYKNAATELFSVIDSSNYTALVCNTPMNYLEYISYLEETRFKYKVISTAIKYYIAMLQREYFIFAVHMNLTSRMGYEVKDIYHIYAHDIGKNNYVIRKIEQSGGCPQFGETDPNFIRRQGESMHSAEIKTKNEFAHRLLINSPYVPELNNDKLMDTKGSFSATLCTNPGYRVPLNRYIRYMDIFSNRWLIPIEGVTFLKTKILDADDVFIFRLSCPLIINETILRTWEFQFRCEYNKHGDQRWYVSDVNLHCPKEHFNGEGGLRTIYGETLAYQTMKGLTNLLIDGGWNGRFQFLNLFEWSDFIPVEIEVCTKQTKLNKSAEIADYLWRFFDNYNSTFKSASHQIETADLILRFNVYTKVDIKSVMHGAIFNSSSDK</sequence>
<dbReference type="Pfam" id="PF26529">
    <property type="entry name" value="NTF2_2"/>
    <property type="match status" value="1"/>
</dbReference>
<evidence type="ECO:0000259" key="1">
    <source>
        <dbReference type="Pfam" id="PF26529"/>
    </source>
</evidence>
<name>A0A8S1FEK5_9PELO</name>
<dbReference type="InterPro" id="IPR058879">
    <property type="entry name" value="NTF2-like_dom_nem"/>
</dbReference>
<dbReference type="OrthoDB" id="5808048at2759"/>
<keyword evidence="3" id="KW-1185">Reference proteome</keyword>
<dbReference type="AlphaFoldDB" id="A0A8S1FEK5"/>
<proteinExistence type="predicted"/>
<feature type="domain" description="NTF2-like" evidence="1">
    <location>
        <begin position="246"/>
        <end position="361"/>
    </location>
</feature>
<dbReference type="EMBL" id="CADEPM010000012">
    <property type="protein sequence ID" value="CAB3411210.1"/>
    <property type="molecule type" value="Genomic_DNA"/>
</dbReference>
<organism evidence="2 3">
    <name type="scientific">Caenorhabditis bovis</name>
    <dbReference type="NCBI Taxonomy" id="2654633"/>
    <lineage>
        <taxon>Eukaryota</taxon>
        <taxon>Metazoa</taxon>
        <taxon>Ecdysozoa</taxon>
        <taxon>Nematoda</taxon>
        <taxon>Chromadorea</taxon>
        <taxon>Rhabditida</taxon>
        <taxon>Rhabditina</taxon>
        <taxon>Rhabditomorpha</taxon>
        <taxon>Rhabditoidea</taxon>
        <taxon>Rhabditidae</taxon>
        <taxon>Peloderinae</taxon>
        <taxon>Caenorhabditis</taxon>
    </lineage>
</organism>